<dbReference type="GO" id="GO:0008168">
    <property type="term" value="F:methyltransferase activity"/>
    <property type="evidence" value="ECO:0007669"/>
    <property type="project" value="UniProtKB-KW"/>
</dbReference>
<dbReference type="AlphaFoldDB" id="D7DVS2"/>
<evidence type="ECO:0000313" key="1">
    <source>
        <dbReference type="EMBL" id="ADI63931.1"/>
    </source>
</evidence>
<dbReference type="HOGENOM" id="CLU_3397612_0_0_3"/>
<keyword evidence="2" id="KW-1185">Reference proteome</keyword>
<sequence length="31" mass="3308">MQEAFIQATACAPHLSVKPPLLLTCGIGLHF</sequence>
<keyword evidence="1" id="KW-0489">Methyltransferase</keyword>
<dbReference type="EMBL" id="CP002059">
    <property type="protein sequence ID" value="ADI63931.1"/>
    <property type="molecule type" value="Genomic_DNA"/>
</dbReference>
<protein>
    <submittedName>
        <fullName evidence="1">Type II restriction enzyme, methylase subunit N6 adenine-specific DNA methyltransferase protein, N12 class</fullName>
    </submittedName>
</protein>
<accession>D7DVS2</accession>
<gene>
    <name evidence="1" type="ordered locus">Aazo_1820</name>
</gene>
<dbReference type="GO" id="GO:0032259">
    <property type="term" value="P:methylation"/>
    <property type="evidence" value="ECO:0007669"/>
    <property type="project" value="UniProtKB-KW"/>
</dbReference>
<organism evidence="1 2">
    <name type="scientific">Nostoc azollae (strain 0708)</name>
    <name type="common">Anabaena azollae (strain 0708)</name>
    <dbReference type="NCBI Taxonomy" id="551115"/>
    <lineage>
        <taxon>Bacteria</taxon>
        <taxon>Bacillati</taxon>
        <taxon>Cyanobacteriota</taxon>
        <taxon>Cyanophyceae</taxon>
        <taxon>Nostocales</taxon>
        <taxon>Nostocaceae</taxon>
        <taxon>Trichormus</taxon>
    </lineage>
</organism>
<proteinExistence type="predicted"/>
<evidence type="ECO:0000313" key="2">
    <source>
        <dbReference type="Proteomes" id="UP000001511"/>
    </source>
</evidence>
<dbReference type="Proteomes" id="UP000001511">
    <property type="component" value="Chromosome"/>
</dbReference>
<dbReference type="KEGG" id="naz:Aazo_1820"/>
<name>D7DVS2_NOSA0</name>
<reference evidence="1 2" key="1">
    <citation type="journal article" date="2010" name="PLoS ONE">
        <title>Genome erosion in a nitrogen-fixing vertically transmitted endosymbiotic multicellular cyanobacterium.</title>
        <authorList>
            <person name="Ran L."/>
            <person name="Larsson J."/>
            <person name="Vigil-Stenman T."/>
            <person name="Nylander J.A."/>
            <person name="Ininbergs K."/>
            <person name="Zheng W.W."/>
            <person name="Lapidus A."/>
            <person name="Lowry S."/>
            <person name="Haselkorn R."/>
            <person name="Bergman B."/>
        </authorList>
    </citation>
    <scope>NUCLEOTIDE SEQUENCE [LARGE SCALE GENOMIC DNA]</scope>
    <source>
        <strain evidence="1 2">0708</strain>
    </source>
</reference>
<keyword evidence="1" id="KW-0808">Transferase</keyword>